<dbReference type="GO" id="GO:0006515">
    <property type="term" value="P:protein quality control for misfolded or incompletely synthesized proteins"/>
    <property type="evidence" value="ECO:0007669"/>
    <property type="project" value="UniProtKB-UniRule"/>
</dbReference>
<protein>
    <recommendedName>
        <fullName evidence="6 7">Peptidyl-tRNA hydrolase</fullName>
        <shortName evidence="7">Pth</shortName>
        <ecNumber evidence="1 7">3.1.1.29</ecNumber>
    </recommendedName>
</protein>
<keyword evidence="2 7" id="KW-0820">tRNA-binding</keyword>
<feature type="active site" description="Proton acceptor" evidence="7">
    <location>
        <position position="24"/>
    </location>
</feature>
<dbReference type="InterPro" id="IPR018171">
    <property type="entry name" value="Pept_tRNA_hydro_CS"/>
</dbReference>
<keyword evidence="7" id="KW-0963">Cytoplasm</keyword>
<dbReference type="PROSITE" id="PS01195">
    <property type="entry name" value="PEPT_TRNA_HYDROL_1"/>
    <property type="match status" value="1"/>
</dbReference>
<feature type="binding site" evidence="7">
    <location>
        <position position="71"/>
    </location>
    <ligand>
        <name>tRNA</name>
        <dbReference type="ChEBI" id="CHEBI:17843"/>
    </ligand>
</feature>
<dbReference type="Gene3D" id="3.40.50.1470">
    <property type="entry name" value="Peptidyl-tRNA hydrolase"/>
    <property type="match status" value="1"/>
</dbReference>
<comment type="subcellular location">
    <subcellularLocation>
        <location evidence="7">Cytoplasm</location>
    </subcellularLocation>
</comment>
<dbReference type="GO" id="GO:0000049">
    <property type="term" value="F:tRNA binding"/>
    <property type="evidence" value="ECO:0007669"/>
    <property type="project" value="UniProtKB-UniRule"/>
</dbReference>
<dbReference type="GO" id="GO:0072344">
    <property type="term" value="P:rescue of stalled ribosome"/>
    <property type="evidence" value="ECO:0007669"/>
    <property type="project" value="UniProtKB-UniRule"/>
</dbReference>
<dbReference type="KEGG" id="dol:Dole_2819"/>
<evidence type="ECO:0000256" key="1">
    <source>
        <dbReference type="ARBA" id="ARBA00013260"/>
    </source>
</evidence>
<dbReference type="EC" id="3.1.1.29" evidence="1 7"/>
<proteinExistence type="inferred from homology"/>
<evidence type="ECO:0000256" key="4">
    <source>
        <dbReference type="ARBA" id="ARBA00022884"/>
    </source>
</evidence>
<evidence type="ECO:0000313" key="10">
    <source>
        <dbReference type="EMBL" id="ABW68622.1"/>
    </source>
</evidence>
<feature type="site" description="Discriminates between blocked and unblocked aminoacyl-tRNA" evidence="7">
    <location>
        <position position="14"/>
    </location>
</feature>
<dbReference type="FunFam" id="3.40.50.1470:FF:000001">
    <property type="entry name" value="Peptidyl-tRNA hydrolase"/>
    <property type="match status" value="1"/>
</dbReference>
<dbReference type="Proteomes" id="UP000008561">
    <property type="component" value="Chromosome"/>
</dbReference>
<comment type="function">
    <text evidence="7">Catalyzes the release of premature peptidyl moieties from peptidyl-tRNA molecules trapped in stalled 50S ribosomal subunits, and thus maintains levels of free tRNAs and 50S ribosomes.</text>
</comment>
<dbReference type="OrthoDB" id="9800507at2"/>
<dbReference type="EMBL" id="CP000859">
    <property type="protein sequence ID" value="ABW68622.1"/>
    <property type="molecule type" value="Genomic_DNA"/>
</dbReference>
<dbReference type="InterPro" id="IPR036416">
    <property type="entry name" value="Pept_tRNA_hydro_sf"/>
</dbReference>
<keyword evidence="11" id="KW-1185">Reference proteome</keyword>
<dbReference type="HOGENOM" id="CLU_062456_4_1_7"/>
<evidence type="ECO:0000256" key="8">
    <source>
        <dbReference type="RuleBase" id="RU000673"/>
    </source>
</evidence>
<comment type="subunit">
    <text evidence="7">Monomer.</text>
</comment>
<evidence type="ECO:0000256" key="5">
    <source>
        <dbReference type="ARBA" id="ARBA00038063"/>
    </source>
</evidence>
<dbReference type="RefSeq" id="WP_012176233.1">
    <property type="nucleotide sequence ID" value="NC_009943.1"/>
</dbReference>
<gene>
    <name evidence="7" type="primary">pth</name>
    <name evidence="10" type="ordered locus">Dole_2819</name>
</gene>
<feature type="binding site" evidence="7">
    <location>
        <position position="117"/>
    </location>
    <ligand>
        <name>tRNA</name>
        <dbReference type="ChEBI" id="CHEBI:17843"/>
    </ligand>
</feature>
<evidence type="ECO:0000256" key="2">
    <source>
        <dbReference type="ARBA" id="ARBA00022555"/>
    </source>
</evidence>
<evidence type="ECO:0000256" key="7">
    <source>
        <dbReference type="HAMAP-Rule" id="MF_00083"/>
    </source>
</evidence>
<dbReference type="InterPro" id="IPR001328">
    <property type="entry name" value="Pept_tRNA_hydro"/>
</dbReference>
<sequence>MYETEPYLLAGLGNPGSDYARTRHNIGFMVIDRLAERFSFAIDRTKGSCLYGTGGIEGQRVVAVKPQGFMNSSGPPLFRLAQYLKISSKRMLVVHDDIDLAFGKLKIKTKGGHGGHNGIKSIIDTFGTDDFVRVRIGIDHPGAREGVVGHVLGRFSAEELEHLDGLIQQAGETVTAILKEGATAAMNRLHGAR</sequence>
<dbReference type="PANTHER" id="PTHR17224">
    <property type="entry name" value="PEPTIDYL-TRNA HYDROLASE"/>
    <property type="match status" value="1"/>
</dbReference>
<feature type="binding site" evidence="7">
    <location>
        <position position="19"/>
    </location>
    <ligand>
        <name>tRNA</name>
        <dbReference type="ChEBI" id="CHEBI:17843"/>
    </ligand>
</feature>
<comment type="catalytic activity">
    <reaction evidence="7 8">
        <text>an N-acyl-L-alpha-aminoacyl-tRNA + H2O = an N-acyl-L-amino acid + a tRNA + H(+)</text>
        <dbReference type="Rhea" id="RHEA:54448"/>
        <dbReference type="Rhea" id="RHEA-COMP:10123"/>
        <dbReference type="Rhea" id="RHEA-COMP:13883"/>
        <dbReference type="ChEBI" id="CHEBI:15377"/>
        <dbReference type="ChEBI" id="CHEBI:15378"/>
        <dbReference type="ChEBI" id="CHEBI:59874"/>
        <dbReference type="ChEBI" id="CHEBI:78442"/>
        <dbReference type="ChEBI" id="CHEBI:138191"/>
        <dbReference type="EC" id="3.1.1.29"/>
    </reaction>
</comment>
<dbReference type="PROSITE" id="PS01196">
    <property type="entry name" value="PEPT_TRNA_HYDROL_2"/>
    <property type="match status" value="1"/>
</dbReference>
<dbReference type="CDD" id="cd00462">
    <property type="entry name" value="PTH"/>
    <property type="match status" value="1"/>
</dbReference>
<evidence type="ECO:0000313" key="11">
    <source>
        <dbReference type="Proteomes" id="UP000008561"/>
    </source>
</evidence>
<name>A8ZXZ5_DESOH</name>
<dbReference type="Pfam" id="PF01195">
    <property type="entry name" value="Pept_tRNA_hydro"/>
    <property type="match status" value="1"/>
</dbReference>
<comment type="function">
    <text evidence="7">Hydrolyzes ribosome-free peptidyl-tRNAs (with 1 or more amino acids incorporated), which drop off the ribosome during protein synthesis, or as a result of ribosome stalling.</text>
</comment>
<keyword evidence="4 7" id="KW-0694">RNA-binding</keyword>
<dbReference type="AlphaFoldDB" id="A8ZXZ5"/>
<accession>A8ZXZ5</accession>
<dbReference type="HAMAP" id="MF_00083">
    <property type="entry name" value="Pept_tRNA_hydro_bact"/>
    <property type="match status" value="1"/>
</dbReference>
<feature type="binding site" evidence="7">
    <location>
        <position position="69"/>
    </location>
    <ligand>
        <name>tRNA</name>
        <dbReference type="ChEBI" id="CHEBI:17843"/>
    </ligand>
</feature>
<evidence type="ECO:0000256" key="6">
    <source>
        <dbReference type="ARBA" id="ARBA00050038"/>
    </source>
</evidence>
<dbReference type="eggNOG" id="COG0193">
    <property type="taxonomic scope" value="Bacteria"/>
</dbReference>
<dbReference type="GO" id="GO:0005737">
    <property type="term" value="C:cytoplasm"/>
    <property type="evidence" value="ECO:0007669"/>
    <property type="project" value="UniProtKB-SubCell"/>
</dbReference>
<dbReference type="PANTHER" id="PTHR17224:SF1">
    <property type="entry name" value="PEPTIDYL-TRNA HYDROLASE"/>
    <property type="match status" value="1"/>
</dbReference>
<organism evidence="10 11">
    <name type="scientific">Desulfosudis oleivorans (strain DSM 6200 / JCM 39069 / Hxd3)</name>
    <name type="common">Desulfococcus oleovorans</name>
    <dbReference type="NCBI Taxonomy" id="96561"/>
    <lineage>
        <taxon>Bacteria</taxon>
        <taxon>Pseudomonadati</taxon>
        <taxon>Thermodesulfobacteriota</taxon>
        <taxon>Desulfobacteria</taxon>
        <taxon>Desulfobacterales</taxon>
        <taxon>Desulfosudaceae</taxon>
        <taxon>Desulfosudis</taxon>
    </lineage>
</organism>
<comment type="similarity">
    <text evidence="5 7 9">Belongs to the PTH family.</text>
</comment>
<evidence type="ECO:0000256" key="3">
    <source>
        <dbReference type="ARBA" id="ARBA00022801"/>
    </source>
</evidence>
<keyword evidence="3 7" id="KW-0378">Hydrolase</keyword>
<feature type="site" description="Stabilizes the basic form of H active site to accept a proton" evidence="7">
    <location>
        <position position="96"/>
    </location>
</feature>
<evidence type="ECO:0000256" key="9">
    <source>
        <dbReference type="RuleBase" id="RU004320"/>
    </source>
</evidence>
<dbReference type="NCBIfam" id="TIGR00447">
    <property type="entry name" value="pth"/>
    <property type="match status" value="1"/>
</dbReference>
<reference evidence="10 11" key="1">
    <citation type="submission" date="2007-10" db="EMBL/GenBank/DDBJ databases">
        <title>Complete sequence of Desulfococcus oleovorans Hxd3.</title>
        <authorList>
            <consortium name="US DOE Joint Genome Institute"/>
            <person name="Copeland A."/>
            <person name="Lucas S."/>
            <person name="Lapidus A."/>
            <person name="Barry K."/>
            <person name="Glavina del Rio T."/>
            <person name="Dalin E."/>
            <person name="Tice H."/>
            <person name="Pitluck S."/>
            <person name="Kiss H."/>
            <person name="Brettin T."/>
            <person name="Bruce D."/>
            <person name="Detter J.C."/>
            <person name="Han C."/>
            <person name="Schmutz J."/>
            <person name="Larimer F."/>
            <person name="Land M."/>
            <person name="Hauser L."/>
            <person name="Kyrpides N."/>
            <person name="Kim E."/>
            <person name="Wawrik B."/>
            <person name="Richardson P."/>
        </authorList>
    </citation>
    <scope>NUCLEOTIDE SEQUENCE [LARGE SCALE GENOMIC DNA]</scope>
    <source>
        <strain evidence="11">DSM 6200 / JCM 39069 / Hxd3</strain>
    </source>
</reference>
<dbReference type="GO" id="GO:0004045">
    <property type="term" value="F:peptidyl-tRNA hydrolase activity"/>
    <property type="evidence" value="ECO:0007669"/>
    <property type="project" value="UniProtKB-UniRule"/>
</dbReference>
<dbReference type="SUPFAM" id="SSF53178">
    <property type="entry name" value="Peptidyl-tRNA hydrolase-like"/>
    <property type="match status" value="1"/>
</dbReference>
<dbReference type="STRING" id="96561.Dole_2819"/>